<dbReference type="AlphaFoldDB" id="K8EHW3"/>
<name>K8EHW3_9CHLO</name>
<dbReference type="Pfam" id="PF03715">
    <property type="entry name" value="Noc2"/>
    <property type="match status" value="1"/>
</dbReference>
<dbReference type="RefSeq" id="XP_007511626.1">
    <property type="nucleotide sequence ID" value="XM_007511564.1"/>
</dbReference>
<feature type="compositionally biased region" description="Basic and acidic residues" evidence="4">
    <location>
        <begin position="32"/>
        <end position="50"/>
    </location>
</feature>
<dbReference type="OrthoDB" id="10266662at2759"/>
<sequence>MAAKKVSKRTKNFQKNHLQSSVANRRRHQKISRTDEKKKRNEESRLRREIEEENEEEDGDNDEDAYKEEEGGFADAKSAKKTRKKELEEMDIDEFLDASDDEDEDEDEDDSDDEDDETSENEKDDSDEEEDEDNDAKTREEMKRHREHLESLKETDPEFYEYLQQEDKELLEFDDDDDEEDDSEEKQKKDESDESDSDEEGGTNEDEASKRAKTKRKKSENRQSGKTLTSALVKKLCENAKGGKALGAAKHLFTAYRAACHYGDEENENDQTMLKLASSSAFNDLVQFVLAEADDIFRGVLGDKPAKSTQEQYDYEPMKSNRWKKVEPVVKSYIGNTLHLLGQLTDASMTSLVLRRLAASVAFLKPFERLTKRVTRTTLMCFSSGEPRLRVSAIVLLRAIAATCPGPALERAVKGVYRAYASNAKFMNANSAENIAFMSACVVEMFGIDQNQSYGLAFAYIRQLATLLRNALAQKTKDAFKSVYCWQYINCLECFERILTAHASNREYSSKGSGEQTTKDGSTSVLRPLAYPVQQIALGAARVLPSARYAPLRIRLLKILNRLSRSMETFAPVAPLALELLNFSELYKAPMSTKAPSPDFTLALRVSKTELRSPAVQDVVVESAFEELGEHLEQHAYSVAFPEISHAVTRELKRFNKKTTVGRFKKQAKQMLDAIERNADYIERKRDDEADFAPKDIEKAKIFLHGEKMEGKAPLTRYVKQLRDRGKERRAAMQAMDVSIRSNKSHGDESSSSDDDDDDGDDEDDDHRRGDDEEDEDDDFLNGDNDGGDDDDDDEIIDGDEAFEEMKKRKRKSGVDEEDLYLGKEDLVKELELSSDEENDDEDVKPVPTKKARKKGGKK</sequence>
<dbReference type="GO" id="GO:0005730">
    <property type="term" value="C:nucleolus"/>
    <property type="evidence" value="ECO:0007669"/>
    <property type="project" value="TreeGrafter"/>
</dbReference>
<feature type="region of interest" description="Disordered" evidence="4">
    <location>
        <begin position="831"/>
        <end position="859"/>
    </location>
</feature>
<keyword evidence="6" id="KW-1185">Reference proteome</keyword>
<dbReference type="GeneID" id="19014177"/>
<dbReference type="eggNOG" id="KOG2256">
    <property type="taxonomic scope" value="Eukaryota"/>
</dbReference>
<dbReference type="PANTHER" id="PTHR12687:SF4">
    <property type="entry name" value="NUCLEOLAR COMPLEX PROTEIN 2 HOMOLOG"/>
    <property type="match status" value="1"/>
</dbReference>
<dbReference type="EMBL" id="FO082271">
    <property type="protein sequence ID" value="CCO17747.1"/>
    <property type="molecule type" value="Genomic_DNA"/>
</dbReference>
<feature type="region of interest" description="Disordered" evidence="4">
    <location>
        <begin position="1"/>
        <end position="226"/>
    </location>
</feature>
<evidence type="ECO:0000256" key="2">
    <source>
        <dbReference type="ARBA" id="ARBA00005907"/>
    </source>
</evidence>
<dbReference type="PANTHER" id="PTHR12687">
    <property type="entry name" value="NUCLEOLAR COMPLEX 2 AND RAD4-RELATED"/>
    <property type="match status" value="1"/>
</dbReference>
<evidence type="ECO:0000256" key="3">
    <source>
        <dbReference type="ARBA" id="ARBA00023242"/>
    </source>
</evidence>
<dbReference type="Proteomes" id="UP000198341">
    <property type="component" value="Chromosome 8"/>
</dbReference>
<organism evidence="5 6">
    <name type="scientific">Bathycoccus prasinos</name>
    <dbReference type="NCBI Taxonomy" id="41875"/>
    <lineage>
        <taxon>Eukaryota</taxon>
        <taxon>Viridiplantae</taxon>
        <taxon>Chlorophyta</taxon>
        <taxon>Mamiellophyceae</taxon>
        <taxon>Mamiellales</taxon>
        <taxon>Bathycoccaceae</taxon>
        <taxon>Bathycoccus</taxon>
    </lineage>
</organism>
<dbReference type="SUPFAM" id="SSF48371">
    <property type="entry name" value="ARM repeat"/>
    <property type="match status" value="1"/>
</dbReference>
<evidence type="ECO:0000256" key="1">
    <source>
        <dbReference type="ARBA" id="ARBA00004123"/>
    </source>
</evidence>
<dbReference type="KEGG" id="bpg:Bathy08g01980"/>
<feature type="compositionally biased region" description="Acidic residues" evidence="4">
    <location>
        <begin position="51"/>
        <end position="67"/>
    </location>
</feature>
<gene>
    <name evidence="5" type="ORF">Bathy08g01980</name>
</gene>
<reference evidence="5 6" key="1">
    <citation type="submission" date="2011-10" db="EMBL/GenBank/DDBJ databases">
        <authorList>
            <person name="Genoscope - CEA"/>
        </authorList>
    </citation>
    <scope>NUCLEOTIDE SEQUENCE [LARGE SCALE GENOMIC DNA]</scope>
    <source>
        <strain evidence="5 6">RCC 1105</strain>
    </source>
</reference>
<proteinExistence type="inferred from homology"/>
<feature type="compositionally biased region" description="Basic residues" evidence="4">
    <location>
        <begin position="848"/>
        <end position="859"/>
    </location>
</feature>
<dbReference type="STRING" id="41875.K8EHW3"/>
<dbReference type="InterPro" id="IPR016024">
    <property type="entry name" value="ARM-type_fold"/>
</dbReference>
<feature type="region of interest" description="Disordered" evidence="4">
    <location>
        <begin position="723"/>
        <end position="817"/>
    </location>
</feature>
<dbReference type="InterPro" id="IPR005343">
    <property type="entry name" value="Noc2"/>
</dbReference>
<comment type="similarity">
    <text evidence="2">Belongs to the NOC2 family.</text>
</comment>
<dbReference type="GO" id="GO:0005654">
    <property type="term" value="C:nucleoplasm"/>
    <property type="evidence" value="ECO:0007669"/>
    <property type="project" value="TreeGrafter"/>
</dbReference>
<feature type="compositionally biased region" description="Basic residues" evidence="4">
    <location>
        <begin position="1"/>
        <end position="14"/>
    </location>
</feature>
<accession>K8EHW3</accession>
<evidence type="ECO:0000313" key="5">
    <source>
        <dbReference type="EMBL" id="CCO17747.1"/>
    </source>
</evidence>
<evidence type="ECO:0008006" key="7">
    <source>
        <dbReference type="Google" id="ProtNLM"/>
    </source>
</evidence>
<feature type="compositionally biased region" description="Acidic residues" evidence="4">
    <location>
        <begin position="172"/>
        <end position="184"/>
    </location>
</feature>
<feature type="compositionally biased region" description="Acidic residues" evidence="4">
    <location>
        <begin position="772"/>
        <end position="803"/>
    </location>
</feature>
<feature type="compositionally biased region" description="Acidic residues" evidence="4">
    <location>
        <begin position="751"/>
        <end position="765"/>
    </location>
</feature>
<feature type="compositionally biased region" description="Basic and acidic residues" evidence="4">
    <location>
        <begin position="135"/>
        <end position="156"/>
    </location>
</feature>
<dbReference type="GO" id="GO:0030691">
    <property type="term" value="C:Noc2p-Noc3p complex"/>
    <property type="evidence" value="ECO:0007669"/>
    <property type="project" value="TreeGrafter"/>
</dbReference>
<evidence type="ECO:0000313" key="6">
    <source>
        <dbReference type="Proteomes" id="UP000198341"/>
    </source>
</evidence>
<dbReference type="GO" id="GO:0030690">
    <property type="term" value="C:Noc1p-Noc2p complex"/>
    <property type="evidence" value="ECO:0007669"/>
    <property type="project" value="TreeGrafter"/>
</dbReference>
<feature type="compositionally biased region" description="Acidic residues" evidence="4">
    <location>
        <begin position="192"/>
        <end position="206"/>
    </location>
</feature>
<evidence type="ECO:0000256" key="4">
    <source>
        <dbReference type="SAM" id="MobiDB-lite"/>
    </source>
</evidence>
<feature type="compositionally biased region" description="Acidic residues" evidence="4">
    <location>
        <begin position="833"/>
        <end position="843"/>
    </location>
</feature>
<keyword evidence="3" id="KW-0539">Nucleus</keyword>
<feature type="compositionally biased region" description="Acidic residues" evidence="4">
    <location>
        <begin position="88"/>
        <end position="134"/>
    </location>
</feature>
<protein>
    <recommendedName>
        <fullName evidence="7">Nucleolar complex protein 2</fullName>
    </recommendedName>
</protein>
<comment type="subcellular location">
    <subcellularLocation>
        <location evidence="1">Nucleus</location>
    </subcellularLocation>
</comment>
<dbReference type="GO" id="GO:0042273">
    <property type="term" value="P:ribosomal large subunit biogenesis"/>
    <property type="evidence" value="ECO:0007669"/>
    <property type="project" value="TreeGrafter"/>
</dbReference>